<feature type="repeat" description="ANK" evidence="3">
    <location>
        <begin position="164"/>
        <end position="197"/>
    </location>
</feature>
<keyword evidence="1" id="KW-0677">Repeat</keyword>
<evidence type="ECO:0000313" key="5">
    <source>
        <dbReference type="Proteomes" id="UP001159427"/>
    </source>
</evidence>
<dbReference type="InterPro" id="IPR002110">
    <property type="entry name" value="Ankyrin_rpt"/>
</dbReference>
<dbReference type="Pfam" id="PF00023">
    <property type="entry name" value="Ank"/>
    <property type="match status" value="2"/>
</dbReference>
<dbReference type="SMART" id="SM00248">
    <property type="entry name" value="ANK"/>
    <property type="match status" value="11"/>
</dbReference>
<reference evidence="4 5" key="1">
    <citation type="submission" date="2022-05" db="EMBL/GenBank/DDBJ databases">
        <authorList>
            <consortium name="Genoscope - CEA"/>
            <person name="William W."/>
        </authorList>
    </citation>
    <scope>NUCLEOTIDE SEQUENCE [LARGE SCALE GENOMIC DNA]</scope>
</reference>
<evidence type="ECO:0000313" key="4">
    <source>
        <dbReference type="EMBL" id="CAH3189539.1"/>
    </source>
</evidence>
<dbReference type="Gene3D" id="1.25.40.20">
    <property type="entry name" value="Ankyrin repeat-containing domain"/>
    <property type="match status" value="5"/>
</dbReference>
<feature type="repeat" description="ANK" evidence="3">
    <location>
        <begin position="56"/>
        <end position="88"/>
    </location>
</feature>
<gene>
    <name evidence="4" type="ORF">PEVE_00019481</name>
</gene>
<feature type="repeat" description="ANK" evidence="3">
    <location>
        <begin position="628"/>
        <end position="665"/>
    </location>
</feature>
<comment type="caution">
    <text evidence="4">The sequence shown here is derived from an EMBL/GenBank/DDBJ whole genome shotgun (WGS) entry which is preliminary data.</text>
</comment>
<name>A0ABN8SEX8_9CNID</name>
<dbReference type="PANTHER" id="PTHR24126:SF14">
    <property type="entry name" value="ANK_REP_REGION DOMAIN-CONTAINING PROTEIN"/>
    <property type="match status" value="1"/>
</dbReference>
<feature type="repeat" description="ANK" evidence="3">
    <location>
        <begin position="95"/>
        <end position="127"/>
    </location>
</feature>
<dbReference type="PROSITE" id="PS50088">
    <property type="entry name" value="ANK_REPEAT"/>
    <property type="match status" value="8"/>
</dbReference>
<feature type="repeat" description="ANK" evidence="3">
    <location>
        <begin position="131"/>
        <end position="163"/>
    </location>
</feature>
<accession>A0ABN8SEX8</accession>
<dbReference type="Pfam" id="PF12796">
    <property type="entry name" value="Ank_2"/>
    <property type="match status" value="3"/>
</dbReference>
<evidence type="ECO:0000256" key="1">
    <source>
        <dbReference type="ARBA" id="ARBA00022737"/>
    </source>
</evidence>
<keyword evidence="2 3" id="KW-0040">ANK repeat</keyword>
<proteinExistence type="predicted"/>
<feature type="repeat" description="ANK" evidence="3">
    <location>
        <begin position="588"/>
        <end position="627"/>
    </location>
</feature>
<keyword evidence="5" id="KW-1185">Reference proteome</keyword>
<organism evidence="4 5">
    <name type="scientific">Porites evermanni</name>
    <dbReference type="NCBI Taxonomy" id="104178"/>
    <lineage>
        <taxon>Eukaryota</taxon>
        <taxon>Metazoa</taxon>
        <taxon>Cnidaria</taxon>
        <taxon>Anthozoa</taxon>
        <taxon>Hexacorallia</taxon>
        <taxon>Scleractinia</taxon>
        <taxon>Fungiina</taxon>
        <taxon>Poritidae</taxon>
        <taxon>Porites</taxon>
    </lineage>
</organism>
<dbReference type="PROSITE" id="PS50297">
    <property type="entry name" value="ANK_REP_REGION"/>
    <property type="match status" value="5"/>
</dbReference>
<sequence>MERPFYWETSQAFFEAARRGDAAFLKEFLETYYRKYDSIFAVDWYHDYDNGARPQLKTTPLILAVQSGNLECVKILLKYKAEIEERGGYIDGYYPRCTPLFVAAANGNVDILSCLVEGGADVNSRSGEVYEQLTPLMVACENGKLNAVLYLIDEGAEVNLEDVSGYTALHYAATFSGNNNALSCLIDSGTNVNALTDDNRTPLMLACEYGHLVNCLLQNGAYVDFQDDDGQTALYLATYSERNRFDNLSSLIRYGADVNTADIRKCTPLMQASQFCDVEEVTLLIEHGAKVELQDQNGDTALHYAARVEKATSANLCKLLTTGSSLLCENSQGLTPLLDTSNEGNIEIVECLIKQPEITKEQRIDALELLGSSLCLDFDVDDVENGFKYIERGMLERFADPTHPLLKRQMEPVEAYQNRKESQTLEELAQIEGDKNAIIMESLVLRERVLGRNHVQLLEPIRFAANYYKHRSSFSVCIMLYRHAMKIAQYCDQSAIGDLDHITSLLRSWLDSDLPKDKVFTELLEQTVLDHLNEMQRKVTKERDEDLFDSFFRVVNVMNQLMCDKEEKLSNAAVLFKTICKSNPRDYNGNTLLHYFVRHHIYNFSHSCTNALKLLLNAGFDVNGVNKYGDTPLHLAVTFKPWNDGMTDMLQVLFNGGAHHDFVNSDGKTPTKMAESYEARMILMKRRKLELKCIAARAVKKFGIPYLGVVPKTLEKYISMH</sequence>
<feature type="repeat" description="ANK" evidence="3">
    <location>
        <begin position="264"/>
        <end position="296"/>
    </location>
</feature>
<dbReference type="SUPFAM" id="SSF48403">
    <property type="entry name" value="Ankyrin repeat"/>
    <property type="match status" value="2"/>
</dbReference>
<dbReference type="EMBL" id="CALNXI010002628">
    <property type="protein sequence ID" value="CAH3189539.1"/>
    <property type="molecule type" value="Genomic_DNA"/>
</dbReference>
<dbReference type="PANTHER" id="PTHR24126">
    <property type="entry name" value="ANKYRIN REPEAT, PH AND SEC7 DOMAIN CONTAINING PROTEIN SECG-RELATED"/>
    <property type="match status" value="1"/>
</dbReference>
<dbReference type="InterPro" id="IPR036770">
    <property type="entry name" value="Ankyrin_rpt-contain_sf"/>
</dbReference>
<dbReference type="Proteomes" id="UP001159427">
    <property type="component" value="Unassembled WGS sequence"/>
</dbReference>
<evidence type="ECO:0000256" key="3">
    <source>
        <dbReference type="PROSITE-ProRule" id="PRU00023"/>
    </source>
</evidence>
<feature type="repeat" description="ANK" evidence="3">
    <location>
        <begin position="229"/>
        <end position="263"/>
    </location>
</feature>
<protein>
    <submittedName>
        <fullName evidence="4">Uncharacterized protein</fullName>
    </submittedName>
</protein>
<evidence type="ECO:0000256" key="2">
    <source>
        <dbReference type="ARBA" id="ARBA00023043"/>
    </source>
</evidence>